<dbReference type="GO" id="GO:0005524">
    <property type="term" value="F:ATP binding"/>
    <property type="evidence" value="ECO:0007669"/>
    <property type="project" value="UniProtKB-KW"/>
</dbReference>
<feature type="compositionally biased region" description="Low complexity" evidence="10">
    <location>
        <begin position="802"/>
        <end position="815"/>
    </location>
</feature>
<evidence type="ECO:0000256" key="1">
    <source>
        <dbReference type="ARBA" id="ARBA00004127"/>
    </source>
</evidence>
<evidence type="ECO:0000256" key="4">
    <source>
        <dbReference type="ARBA" id="ARBA00022723"/>
    </source>
</evidence>
<dbReference type="EMBL" id="JBHSZQ010000004">
    <property type="protein sequence ID" value="MFC7125322.1"/>
    <property type="molecule type" value="Genomic_DNA"/>
</dbReference>
<dbReference type="SUPFAM" id="SSF81653">
    <property type="entry name" value="Calcium ATPase, transduction domain A"/>
    <property type="match status" value="1"/>
</dbReference>
<evidence type="ECO:0000256" key="11">
    <source>
        <dbReference type="SAM" id="Phobius"/>
    </source>
</evidence>
<evidence type="ECO:0000313" key="14">
    <source>
        <dbReference type="Proteomes" id="UP001596414"/>
    </source>
</evidence>
<dbReference type="Proteomes" id="UP001596414">
    <property type="component" value="Unassembled WGS sequence"/>
</dbReference>
<dbReference type="PANTHER" id="PTHR43520">
    <property type="entry name" value="ATP7, ISOFORM B"/>
    <property type="match status" value="1"/>
</dbReference>
<evidence type="ECO:0000256" key="6">
    <source>
        <dbReference type="ARBA" id="ARBA00022840"/>
    </source>
</evidence>
<dbReference type="SFLD" id="SFLDG00002">
    <property type="entry name" value="C1.7:_P-type_atpase_like"/>
    <property type="match status" value="1"/>
</dbReference>
<dbReference type="SUPFAM" id="SSF55008">
    <property type="entry name" value="HMA, heavy metal-associated domain"/>
    <property type="match status" value="1"/>
</dbReference>
<dbReference type="Pfam" id="PF00403">
    <property type="entry name" value="HMA"/>
    <property type="match status" value="1"/>
</dbReference>
<feature type="transmembrane region" description="Helical" evidence="11">
    <location>
        <begin position="144"/>
        <end position="165"/>
    </location>
</feature>
<dbReference type="Pfam" id="PF00122">
    <property type="entry name" value="E1-E2_ATPase"/>
    <property type="match status" value="1"/>
</dbReference>
<keyword evidence="5" id="KW-0547">Nucleotide-binding</keyword>
<evidence type="ECO:0000256" key="8">
    <source>
        <dbReference type="ARBA" id="ARBA00022989"/>
    </source>
</evidence>
<dbReference type="RefSeq" id="WP_267636316.1">
    <property type="nucleotide sequence ID" value="NZ_JAODIY010000004.1"/>
</dbReference>
<dbReference type="NCBIfam" id="TIGR01525">
    <property type="entry name" value="ATPase-IB_hvy"/>
    <property type="match status" value="1"/>
</dbReference>
<feature type="transmembrane region" description="Helical" evidence="11">
    <location>
        <begin position="223"/>
        <end position="241"/>
    </location>
</feature>
<dbReference type="InterPro" id="IPR023298">
    <property type="entry name" value="ATPase_P-typ_TM_dom_sf"/>
</dbReference>
<evidence type="ECO:0000256" key="3">
    <source>
        <dbReference type="ARBA" id="ARBA00022692"/>
    </source>
</evidence>
<feature type="compositionally biased region" description="Basic and acidic residues" evidence="10">
    <location>
        <begin position="816"/>
        <end position="825"/>
    </location>
</feature>
<dbReference type="InterPro" id="IPR001757">
    <property type="entry name" value="P_typ_ATPase"/>
</dbReference>
<evidence type="ECO:0000259" key="12">
    <source>
        <dbReference type="PROSITE" id="PS50846"/>
    </source>
</evidence>
<comment type="subcellular location">
    <subcellularLocation>
        <location evidence="1">Endomembrane system</location>
        <topology evidence="1">Multi-pass membrane protein</topology>
    </subcellularLocation>
</comment>
<dbReference type="Gene3D" id="1.20.1110.10">
    <property type="entry name" value="Calcium-transporting ATPase, transmembrane domain"/>
    <property type="match status" value="1"/>
</dbReference>
<dbReference type="GO" id="GO:0046872">
    <property type="term" value="F:metal ion binding"/>
    <property type="evidence" value="ECO:0007669"/>
    <property type="project" value="UniProtKB-KW"/>
</dbReference>
<feature type="transmembrane region" description="Helical" evidence="11">
    <location>
        <begin position="185"/>
        <end position="202"/>
    </location>
</feature>
<dbReference type="SUPFAM" id="SSF56784">
    <property type="entry name" value="HAD-like"/>
    <property type="match status" value="1"/>
</dbReference>
<protein>
    <submittedName>
        <fullName evidence="13">Heavy metal translocating P-type ATPase</fullName>
    </submittedName>
</protein>
<dbReference type="SUPFAM" id="SSF81665">
    <property type="entry name" value="Calcium ATPase, transmembrane domain M"/>
    <property type="match status" value="1"/>
</dbReference>
<feature type="transmembrane region" description="Helical" evidence="11">
    <location>
        <begin position="424"/>
        <end position="448"/>
    </location>
</feature>
<dbReference type="Gene3D" id="3.30.70.100">
    <property type="match status" value="1"/>
</dbReference>
<dbReference type="Gene3D" id="2.70.150.10">
    <property type="entry name" value="Calcium-transporting ATPase, cytoplasmic transduction domain A"/>
    <property type="match status" value="1"/>
</dbReference>
<dbReference type="Pfam" id="PF00702">
    <property type="entry name" value="Hydrolase"/>
    <property type="match status" value="1"/>
</dbReference>
<gene>
    <name evidence="13" type="ORF">ACFQJ7_04615</name>
</gene>
<sequence length="825" mass="87160">MTNEACSLCDLPADEAVTAPKVDGTFCCRGCLEVYRSVGDVAVSDDETIESAFGTDDDTDYPESAETAYLAVDGMHCSTCEVFLESNACNQDGVYDAEASYAAETIKLVYDPESRTESDLLDVVSGMGYHARRRDEAPEDGEGIVSRLLVGGIFGMMAMTNYAVFLYPTYFGYDPVVEFGQFDGLYLYGQIAVMTAIIIGYTGRPMLRGAYVSLRTRRPNVDLLVTIAALAAFTYSTGRVFVGGSDLYYDVSIVVVLAVTVGNYYEQRIKQRTAGLLADLTELQVAEATLETGETVSVEDISAGDRLQVTPGKRIPVDGTVKQGTAAVDEALVTGESLPETKRPGDEVRGGTVVTDAPLVVEAGPEGESTLDRVVELLWDIQASRPGAQRVADRLATVFVPFVLFLGAAITALMLVTGKSVQSAVLSGLTVLIVSCPCALGLATPLAVASGLQSAAKQGIVVATPELFEHAGEVETLVLDKTGTITDGEMAVTTIVGHDVSETELLGRAGAVEQYADHPIASAVTDATADYPMTTRVMESAPDVSDGEDSTQAVDLETFESFTRGVSGTLDGDRVLVGHPGLFWEKEWTVPAALEEQLSAIRGRGNVPVVVGWDGQAHGAIGVGDTPRKEWKTVVDSFADSRVVILTGDEGPGVQRFRENPAVDDVFEGVPPDGKAETVRRLAATETVAMVGDGSNDAPALASADVGIALESGTQLATDAADAVVLEGELQRVPTVFRVASRTKRRIRQNLAWAFLYNGVAIPLALTGHLNPLFAAVAMATSSLFVVANSARSADTADADSVRTNRSVSSSSLDESASRASEKPA</sequence>
<feature type="domain" description="HMA" evidence="12">
    <location>
        <begin position="66"/>
        <end position="132"/>
    </location>
</feature>
<keyword evidence="9 11" id="KW-0472">Membrane</keyword>
<organism evidence="13 14">
    <name type="scientific">Halovenus rubra</name>
    <dbReference type="NCBI Taxonomy" id="869890"/>
    <lineage>
        <taxon>Archaea</taxon>
        <taxon>Methanobacteriati</taxon>
        <taxon>Methanobacteriota</taxon>
        <taxon>Stenosarchaea group</taxon>
        <taxon>Halobacteria</taxon>
        <taxon>Halobacteriales</taxon>
        <taxon>Haloarculaceae</taxon>
        <taxon>Halovenus</taxon>
    </lineage>
</organism>
<dbReference type="CDD" id="cd00371">
    <property type="entry name" value="HMA"/>
    <property type="match status" value="1"/>
</dbReference>
<dbReference type="PANTHER" id="PTHR43520:SF8">
    <property type="entry name" value="P-TYPE CU(+) TRANSPORTER"/>
    <property type="match status" value="1"/>
</dbReference>
<dbReference type="NCBIfam" id="TIGR01494">
    <property type="entry name" value="ATPase_P-type"/>
    <property type="match status" value="2"/>
</dbReference>
<reference evidence="13 14" key="1">
    <citation type="journal article" date="2014" name="Int. J. Syst. Evol. Microbiol.">
        <title>Complete genome sequence of Corynebacterium casei LMG S-19264T (=DSM 44701T), isolated from a smear-ripened cheese.</title>
        <authorList>
            <consortium name="US DOE Joint Genome Institute (JGI-PGF)"/>
            <person name="Walter F."/>
            <person name="Albersmeier A."/>
            <person name="Kalinowski J."/>
            <person name="Ruckert C."/>
        </authorList>
    </citation>
    <scope>NUCLEOTIDE SEQUENCE [LARGE SCALE GENOMIC DNA]</scope>
    <source>
        <strain evidence="13 14">CGMCC 4.7215</strain>
    </source>
</reference>
<dbReference type="InterPro" id="IPR023214">
    <property type="entry name" value="HAD_sf"/>
</dbReference>
<feature type="region of interest" description="Disordered" evidence="10">
    <location>
        <begin position="795"/>
        <end position="825"/>
    </location>
</feature>
<dbReference type="PROSITE" id="PS00154">
    <property type="entry name" value="ATPASE_E1_E2"/>
    <property type="match status" value="1"/>
</dbReference>
<dbReference type="PRINTS" id="PR00119">
    <property type="entry name" value="CATATPASE"/>
</dbReference>
<evidence type="ECO:0000256" key="9">
    <source>
        <dbReference type="ARBA" id="ARBA00023136"/>
    </source>
</evidence>
<dbReference type="InterPro" id="IPR008250">
    <property type="entry name" value="ATPase_P-typ_transduc_dom_A_sf"/>
</dbReference>
<evidence type="ECO:0000313" key="13">
    <source>
        <dbReference type="EMBL" id="MFC7125322.1"/>
    </source>
</evidence>
<dbReference type="InterPro" id="IPR059000">
    <property type="entry name" value="ATPase_P-type_domA"/>
</dbReference>
<dbReference type="InterPro" id="IPR044492">
    <property type="entry name" value="P_typ_ATPase_HD_dom"/>
</dbReference>
<comment type="caution">
    <text evidence="13">The sequence shown here is derived from an EMBL/GenBank/DDBJ whole genome shotgun (WGS) entry which is preliminary data.</text>
</comment>
<dbReference type="PROSITE" id="PS01229">
    <property type="entry name" value="COF_2"/>
    <property type="match status" value="1"/>
</dbReference>
<keyword evidence="3 11" id="KW-0812">Transmembrane</keyword>
<evidence type="ECO:0000256" key="5">
    <source>
        <dbReference type="ARBA" id="ARBA00022741"/>
    </source>
</evidence>
<dbReference type="PROSITE" id="PS50846">
    <property type="entry name" value="HMA_2"/>
    <property type="match status" value="1"/>
</dbReference>
<keyword evidence="7" id="KW-1278">Translocase</keyword>
<keyword evidence="4" id="KW-0479">Metal-binding</keyword>
<keyword evidence="6" id="KW-0067">ATP-binding</keyword>
<dbReference type="SUPFAM" id="SSF81660">
    <property type="entry name" value="Metal cation-transporting ATPase, ATP-binding domain N"/>
    <property type="match status" value="1"/>
</dbReference>
<dbReference type="SFLD" id="SFLDS00003">
    <property type="entry name" value="Haloacid_Dehalogenase"/>
    <property type="match status" value="1"/>
</dbReference>
<dbReference type="Gene3D" id="3.40.1110.10">
    <property type="entry name" value="Calcium-transporting ATPase, cytoplasmic domain N"/>
    <property type="match status" value="1"/>
</dbReference>
<evidence type="ECO:0000256" key="2">
    <source>
        <dbReference type="ARBA" id="ARBA00006024"/>
    </source>
</evidence>
<dbReference type="SFLD" id="SFLDF00027">
    <property type="entry name" value="p-type_atpase"/>
    <property type="match status" value="1"/>
</dbReference>
<dbReference type="InterPro" id="IPR018303">
    <property type="entry name" value="ATPase_P-typ_P_site"/>
</dbReference>
<name>A0ABD5X5H9_9EURY</name>
<comment type="similarity">
    <text evidence="2">Belongs to the cation transport ATPase (P-type) (TC 3.A.3) family. Type IB subfamily.</text>
</comment>
<feature type="transmembrane region" description="Helical" evidence="11">
    <location>
        <begin position="247"/>
        <end position="265"/>
    </location>
</feature>
<dbReference type="InterPro" id="IPR006121">
    <property type="entry name" value="HMA_dom"/>
</dbReference>
<dbReference type="Gene3D" id="3.40.50.1000">
    <property type="entry name" value="HAD superfamily/HAD-like"/>
    <property type="match status" value="1"/>
</dbReference>
<keyword evidence="8 11" id="KW-1133">Transmembrane helix</keyword>
<proteinExistence type="inferred from homology"/>
<evidence type="ECO:0000256" key="10">
    <source>
        <dbReference type="SAM" id="MobiDB-lite"/>
    </source>
</evidence>
<evidence type="ECO:0000256" key="7">
    <source>
        <dbReference type="ARBA" id="ARBA00022967"/>
    </source>
</evidence>
<dbReference type="InterPro" id="IPR036163">
    <property type="entry name" value="HMA_dom_sf"/>
</dbReference>
<dbReference type="AlphaFoldDB" id="A0ABD5X5H9"/>
<dbReference type="InterPro" id="IPR023299">
    <property type="entry name" value="ATPase_P-typ_cyto_dom_N"/>
</dbReference>
<dbReference type="InterPro" id="IPR036412">
    <property type="entry name" value="HAD-like_sf"/>
</dbReference>
<dbReference type="InterPro" id="IPR027256">
    <property type="entry name" value="P-typ_ATPase_IB"/>
</dbReference>
<feature type="transmembrane region" description="Helical" evidence="11">
    <location>
        <begin position="395"/>
        <end position="418"/>
    </location>
</feature>
<dbReference type="GO" id="GO:0012505">
    <property type="term" value="C:endomembrane system"/>
    <property type="evidence" value="ECO:0007669"/>
    <property type="project" value="UniProtKB-SubCell"/>
</dbReference>
<feature type="transmembrane region" description="Helical" evidence="11">
    <location>
        <begin position="751"/>
        <end position="767"/>
    </location>
</feature>
<accession>A0ABD5X5H9</accession>